<feature type="transmembrane region" description="Helical" evidence="2">
    <location>
        <begin position="43"/>
        <end position="62"/>
    </location>
</feature>
<organism evidence="4 5">
    <name type="scientific">Methanoculleus marisnigri (strain ATCC 35101 / DSM 1498 / JR1)</name>
    <dbReference type="NCBI Taxonomy" id="368407"/>
    <lineage>
        <taxon>Archaea</taxon>
        <taxon>Methanobacteriati</taxon>
        <taxon>Methanobacteriota</taxon>
        <taxon>Stenosarchaea group</taxon>
        <taxon>Methanomicrobia</taxon>
        <taxon>Methanomicrobiales</taxon>
        <taxon>Methanomicrobiaceae</taxon>
        <taxon>Methanoculleus</taxon>
    </lineage>
</organism>
<dbReference type="Pfam" id="PF07790">
    <property type="entry name" value="Pilin_N"/>
    <property type="match status" value="1"/>
</dbReference>
<evidence type="ECO:0000256" key="2">
    <source>
        <dbReference type="SAM" id="Phobius"/>
    </source>
</evidence>
<dbReference type="InterPro" id="IPR012859">
    <property type="entry name" value="Pilin_N_archaeal"/>
</dbReference>
<dbReference type="AlphaFoldDB" id="A3CW42"/>
<evidence type="ECO:0000313" key="5">
    <source>
        <dbReference type="Proteomes" id="UP000002146"/>
    </source>
</evidence>
<keyword evidence="2" id="KW-1133">Transmembrane helix</keyword>
<protein>
    <recommendedName>
        <fullName evidence="3">Archaeal Type IV pilin N-terminal domain-containing protein</fullName>
    </recommendedName>
</protein>
<evidence type="ECO:0000313" key="4">
    <source>
        <dbReference type="EMBL" id="ABN57592.1"/>
    </source>
</evidence>
<name>A3CW42_METMJ</name>
<feature type="region of interest" description="Disordered" evidence="1">
    <location>
        <begin position="1"/>
        <end position="26"/>
    </location>
</feature>
<dbReference type="eggNOG" id="arCOG05300">
    <property type="taxonomic scope" value="Archaea"/>
</dbReference>
<dbReference type="STRING" id="368407.Memar_1665"/>
<evidence type="ECO:0000259" key="3">
    <source>
        <dbReference type="Pfam" id="PF07790"/>
    </source>
</evidence>
<reference evidence="4 5" key="1">
    <citation type="journal article" date="2009" name="Stand. Genomic Sci.">
        <title>Complete genome sequence of Methanoculleus marisnigri Romesser et al. 1981 type strain JR1.</title>
        <authorList>
            <person name="Anderson I.J."/>
            <person name="Sieprawska-Lupa M."/>
            <person name="Lapidus A."/>
            <person name="Nolan M."/>
            <person name="Copeland A."/>
            <person name="Glavina Del Rio T."/>
            <person name="Tice H."/>
            <person name="Dalin E."/>
            <person name="Barry K."/>
            <person name="Saunders E."/>
            <person name="Han C."/>
            <person name="Brettin T."/>
            <person name="Detter J.C."/>
            <person name="Bruce D."/>
            <person name="Mikhailova N."/>
            <person name="Pitluck S."/>
            <person name="Hauser L."/>
            <person name="Land M."/>
            <person name="Lucas S."/>
            <person name="Richardson P."/>
            <person name="Whitman W.B."/>
            <person name="Kyrpides N.C."/>
        </authorList>
    </citation>
    <scope>NUCLEOTIDE SEQUENCE [LARGE SCALE GENOMIC DNA]</scope>
    <source>
        <strain evidence="5">ATCC 35101 / DSM 1498 / JR1</strain>
    </source>
</reference>
<gene>
    <name evidence="4" type="ordered locus">Memar_1665</name>
</gene>
<proteinExistence type="predicted"/>
<accession>A3CW42</accession>
<keyword evidence="2" id="KW-0812">Transmembrane</keyword>
<keyword evidence="2" id="KW-0472">Membrane</keyword>
<keyword evidence="5" id="KW-1185">Reference proteome</keyword>
<dbReference type="Proteomes" id="UP000002146">
    <property type="component" value="Chromosome"/>
</dbReference>
<dbReference type="EMBL" id="CP000562">
    <property type="protein sequence ID" value="ABN57592.1"/>
    <property type="molecule type" value="Genomic_DNA"/>
</dbReference>
<feature type="domain" description="Archaeal Type IV pilin N-terminal" evidence="3">
    <location>
        <begin position="36"/>
        <end position="118"/>
    </location>
</feature>
<dbReference type="KEGG" id="mem:Memar_1665"/>
<sequence>MECRIRGRSSGAARRGEHPSGSPAAPVRRIAKGETALSDTHGVFLMVAVTVILAAILLLLLLSMFPTGSWDEPPQPSIIITEISHVNTGAGALTYASRVTLKNNGSTTYENDCLRAVFYVNGYRACIVHTLNGHLLIPSHHYGVKTLSGEGCCTPFWNPGETMTADLTDGTFYPGAEVTLQVVDKRSGKVISKHTVRA</sequence>
<dbReference type="HOGENOM" id="CLU_117035_0_0_2"/>
<evidence type="ECO:0000256" key="1">
    <source>
        <dbReference type="SAM" id="MobiDB-lite"/>
    </source>
</evidence>